<comment type="caution">
    <text evidence="2">The sequence shown here is derived from an EMBL/GenBank/DDBJ whole genome shotgun (WGS) entry which is preliminary data.</text>
</comment>
<dbReference type="AlphaFoldDB" id="A0A8H3FED0"/>
<name>A0A8H3FED0_9LECA</name>
<dbReference type="Proteomes" id="UP000664534">
    <property type="component" value="Unassembled WGS sequence"/>
</dbReference>
<protein>
    <recommendedName>
        <fullName evidence="1">DUF6606 domain-containing protein</fullName>
    </recommendedName>
</protein>
<reference evidence="2" key="1">
    <citation type="submission" date="2021-03" db="EMBL/GenBank/DDBJ databases">
        <authorList>
            <person name="Tagirdzhanova G."/>
        </authorList>
    </citation>
    <scope>NUCLEOTIDE SEQUENCE</scope>
</reference>
<proteinExistence type="predicted"/>
<dbReference type="OrthoDB" id="3182339at2759"/>
<evidence type="ECO:0000259" key="1">
    <source>
        <dbReference type="Pfam" id="PF20255"/>
    </source>
</evidence>
<dbReference type="InterPro" id="IPR046541">
    <property type="entry name" value="DUF6606"/>
</dbReference>
<feature type="domain" description="DUF6606" evidence="1">
    <location>
        <begin position="12"/>
        <end position="289"/>
    </location>
</feature>
<accession>A0A8H3FED0</accession>
<sequence>MASDSSESLHFIINHVILPPKLPQIAEEPHISQIAERHLVKLLSTQLESYRRKIVRGSSKLCAAWASNQAMLGRCASLISTPSLDVDTILRAFASLDETETPSVLPIHIRAQNAVLILRRGEKSVIFECFEASPLAKQVTASNGALTRRFPAHAVSVPLHAFHNALFQRELADKICRLDIEQVEEMIPKHQNVGQSRIRIRDTTNPSLITEMLMAILASLGTPVNVQQIQKRTRDDALLENTTLLPWRRSPLWLALRVTLQSSLAGLLPGTEATVAYKNFMIFLLAELASEASATALPGEICHVIVAKIARRVFKLGPDTQNFVRDRALKVCHAIDQNQRSQWEMICLEDGKRPTTIDIAGFERDTALSLDTSQHYIDDILGNDQDMLQPHSLFEPKCHPWLGFTRGLPTFDVVPSVHEEIVYVLAEFEAWISASLPGWTQQRLMKPVQRDCTALAELAATYRDMALPVYKEAPEQMSSMLLVIAEMWHSLDLLAVALLPLLHNFSPSIAPDLFHPLLLPKKAQMERLWNVELHIHARETQANDDNPSLFSDPEEKSFAVQYFASSKRHKDLKKVIVEQASTLRELKEAEWRKLSDEYYQWRENAKLMSCEMTLNELGQESHCTDCPKCALNRDADALTIDVHDPVCSPFAAWRNLTWMLIQDLGRQASVGGEYPAARLFSYDGLQNYAKDKRSRLTLASSTKPFAQANLHRLHFPALLDSCFANNALQYKLFDSIKGCWVKDQKDTPSLHTACVTPLPHGPYSNLQYAVDSVNHPQNELIANQDICSAALSLPEYLSFGSLRADGERIQWHNIKHELAASNLSLNTEAVSTLITQATWQAGSRGDSNLRNAHLDLQTPSFCEELLSTVNNILGSISASWKSDYALVTLITVVLRVLSLSSNTNVVNNAVHLLRKMRSVAQSWSLILASILEKSVERDQILKLQ</sequence>
<organism evidence="2 3">
    <name type="scientific">Imshaugia aleurites</name>
    <dbReference type="NCBI Taxonomy" id="172621"/>
    <lineage>
        <taxon>Eukaryota</taxon>
        <taxon>Fungi</taxon>
        <taxon>Dikarya</taxon>
        <taxon>Ascomycota</taxon>
        <taxon>Pezizomycotina</taxon>
        <taxon>Lecanoromycetes</taxon>
        <taxon>OSLEUM clade</taxon>
        <taxon>Lecanoromycetidae</taxon>
        <taxon>Lecanorales</taxon>
        <taxon>Lecanorineae</taxon>
        <taxon>Parmeliaceae</taxon>
        <taxon>Imshaugia</taxon>
    </lineage>
</organism>
<gene>
    <name evidence="2" type="ORF">IMSHALPRED_004588</name>
</gene>
<dbReference type="EMBL" id="CAJPDT010000022">
    <property type="protein sequence ID" value="CAF9919311.1"/>
    <property type="molecule type" value="Genomic_DNA"/>
</dbReference>
<dbReference type="Pfam" id="PF20255">
    <property type="entry name" value="DUF6606"/>
    <property type="match status" value="1"/>
</dbReference>
<keyword evidence="3" id="KW-1185">Reference proteome</keyword>
<evidence type="ECO:0000313" key="3">
    <source>
        <dbReference type="Proteomes" id="UP000664534"/>
    </source>
</evidence>
<evidence type="ECO:0000313" key="2">
    <source>
        <dbReference type="EMBL" id="CAF9919311.1"/>
    </source>
</evidence>